<sequence length="170" mass="19612">MNFGKEWIEQMIELQRKSQQMQPDWVNQFSDMLKNFTGAWTSSDKTPKAELENLGAWQDFWNTREIEKERDSGPLLTIMEGHRDITVSGILPGVEQGNLNIKLRGHTLLISGESKRISIAQGTPGIFSRVIKLPVEVEAQSAKATYRNSYLEIRFRKKQQNDHIIHVEFL</sequence>
<name>A0A1I2VGT1_9FIRM</name>
<dbReference type="OrthoDB" id="9808910at2"/>
<dbReference type="PROSITE" id="PS01031">
    <property type="entry name" value="SHSP"/>
    <property type="match status" value="1"/>
</dbReference>
<dbReference type="SUPFAM" id="SSF49764">
    <property type="entry name" value="HSP20-like chaperones"/>
    <property type="match status" value="1"/>
</dbReference>
<organism evidence="4 5">
    <name type="scientific">Desulfotruncus arcticus DSM 17038</name>
    <dbReference type="NCBI Taxonomy" id="1121424"/>
    <lineage>
        <taxon>Bacteria</taxon>
        <taxon>Bacillati</taxon>
        <taxon>Bacillota</taxon>
        <taxon>Clostridia</taxon>
        <taxon>Eubacteriales</taxon>
        <taxon>Desulfallaceae</taxon>
        <taxon>Desulfotruncus</taxon>
    </lineage>
</organism>
<dbReference type="InterPro" id="IPR008978">
    <property type="entry name" value="HSP20-like_chaperone"/>
</dbReference>
<evidence type="ECO:0000313" key="5">
    <source>
        <dbReference type="Proteomes" id="UP000199337"/>
    </source>
</evidence>
<evidence type="ECO:0000313" key="4">
    <source>
        <dbReference type="EMBL" id="SFG88283.1"/>
    </source>
</evidence>
<evidence type="ECO:0000256" key="1">
    <source>
        <dbReference type="PROSITE-ProRule" id="PRU00285"/>
    </source>
</evidence>
<protein>
    <submittedName>
        <fullName evidence="4">Molecular chaperone IbpA, HSP20 family</fullName>
    </submittedName>
</protein>
<accession>A0A1I2VGT1</accession>
<dbReference type="STRING" id="341036.SAMN05660649_03002"/>
<evidence type="ECO:0000259" key="3">
    <source>
        <dbReference type="PROSITE" id="PS01031"/>
    </source>
</evidence>
<feature type="domain" description="SHSP" evidence="3">
    <location>
        <begin position="67"/>
        <end position="170"/>
    </location>
</feature>
<dbReference type="Pfam" id="PF00011">
    <property type="entry name" value="HSP20"/>
    <property type="match status" value="1"/>
</dbReference>
<dbReference type="AlphaFoldDB" id="A0A1I2VGT1"/>
<dbReference type="EMBL" id="FOOX01000011">
    <property type="protein sequence ID" value="SFG88283.1"/>
    <property type="molecule type" value="Genomic_DNA"/>
</dbReference>
<proteinExistence type="inferred from homology"/>
<dbReference type="Proteomes" id="UP000199337">
    <property type="component" value="Unassembled WGS sequence"/>
</dbReference>
<evidence type="ECO:0000256" key="2">
    <source>
        <dbReference type="RuleBase" id="RU003616"/>
    </source>
</evidence>
<dbReference type="RefSeq" id="WP_092472192.1">
    <property type="nucleotide sequence ID" value="NZ_FOOX01000011.1"/>
</dbReference>
<dbReference type="CDD" id="cd06464">
    <property type="entry name" value="ACD_sHsps-like"/>
    <property type="match status" value="1"/>
</dbReference>
<dbReference type="InterPro" id="IPR002068">
    <property type="entry name" value="A-crystallin/Hsp20_dom"/>
</dbReference>
<reference evidence="5" key="1">
    <citation type="submission" date="2016-10" db="EMBL/GenBank/DDBJ databases">
        <authorList>
            <person name="Varghese N."/>
            <person name="Submissions S."/>
        </authorList>
    </citation>
    <scope>NUCLEOTIDE SEQUENCE [LARGE SCALE GENOMIC DNA]</scope>
    <source>
        <strain evidence="5">DSM 17038</strain>
    </source>
</reference>
<comment type="similarity">
    <text evidence="1 2">Belongs to the small heat shock protein (HSP20) family.</text>
</comment>
<gene>
    <name evidence="4" type="ORF">SAMN05660649_03002</name>
</gene>
<dbReference type="Gene3D" id="2.60.40.790">
    <property type="match status" value="1"/>
</dbReference>
<keyword evidence="5" id="KW-1185">Reference proteome</keyword>